<evidence type="ECO:0000313" key="2">
    <source>
        <dbReference type="EMBL" id="RSH81355.1"/>
    </source>
</evidence>
<dbReference type="EMBL" id="RSCD01000031">
    <property type="protein sequence ID" value="RSH81355.1"/>
    <property type="molecule type" value="Genomic_DNA"/>
</dbReference>
<gene>
    <name evidence="2" type="ORF">EHS25_006886</name>
</gene>
<feature type="compositionally biased region" description="Basic and acidic residues" evidence="1">
    <location>
        <begin position="1"/>
        <end position="11"/>
    </location>
</feature>
<keyword evidence="3" id="KW-1185">Reference proteome</keyword>
<reference evidence="2 3" key="1">
    <citation type="submission" date="2018-11" db="EMBL/GenBank/DDBJ databases">
        <title>Genome sequence of Saitozyma podzolica DSM 27192.</title>
        <authorList>
            <person name="Aliyu H."/>
            <person name="Gorte O."/>
            <person name="Ochsenreither K."/>
        </authorList>
    </citation>
    <scope>NUCLEOTIDE SEQUENCE [LARGE SCALE GENOMIC DNA]</scope>
    <source>
        <strain evidence="2 3">DSM 27192</strain>
    </source>
</reference>
<accession>A0A427XRC1</accession>
<dbReference type="Proteomes" id="UP000279259">
    <property type="component" value="Unassembled WGS sequence"/>
</dbReference>
<feature type="compositionally biased region" description="Polar residues" evidence="1">
    <location>
        <begin position="52"/>
        <end position="67"/>
    </location>
</feature>
<evidence type="ECO:0000256" key="1">
    <source>
        <dbReference type="SAM" id="MobiDB-lite"/>
    </source>
</evidence>
<feature type="compositionally biased region" description="Basic and acidic residues" evidence="1">
    <location>
        <begin position="38"/>
        <end position="51"/>
    </location>
</feature>
<proteinExistence type="predicted"/>
<organism evidence="2 3">
    <name type="scientific">Saitozyma podzolica</name>
    <dbReference type="NCBI Taxonomy" id="1890683"/>
    <lineage>
        <taxon>Eukaryota</taxon>
        <taxon>Fungi</taxon>
        <taxon>Dikarya</taxon>
        <taxon>Basidiomycota</taxon>
        <taxon>Agaricomycotina</taxon>
        <taxon>Tremellomycetes</taxon>
        <taxon>Tremellales</taxon>
        <taxon>Trimorphomycetaceae</taxon>
        <taxon>Saitozyma</taxon>
    </lineage>
</organism>
<feature type="compositionally biased region" description="Polar residues" evidence="1">
    <location>
        <begin position="23"/>
        <end position="36"/>
    </location>
</feature>
<sequence>MALERVSERDPAPPVSADLQKASVYTSSSTGPQPATHNPDRPRRPEVEKPTDQQTNRPIIQRSNTSSPPFPPLTA</sequence>
<evidence type="ECO:0000313" key="3">
    <source>
        <dbReference type="Proteomes" id="UP000279259"/>
    </source>
</evidence>
<comment type="caution">
    <text evidence="2">The sequence shown here is derived from an EMBL/GenBank/DDBJ whole genome shotgun (WGS) entry which is preliminary data.</text>
</comment>
<feature type="region of interest" description="Disordered" evidence="1">
    <location>
        <begin position="1"/>
        <end position="75"/>
    </location>
</feature>
<dbReference type="AlphaFoldDB" id="A0A427XRC1"/>
<name>A0A427XRC1_9TREE</name>
<protein>
    <submittedName>
        <fullName evidence="2">Uncharacterized protein</fullName>
    </submittedName>
</protein>